<comment type="caution">
    <text evidence="3">The sequence shown here is derived from an EMBL/GenBank/DDBJ whole genome shotgun (WGS) entry which is preliminary data.</text>
</comment>
<sequence length="262" mass="28238">MNNGTTPAVTGSMGPEQFFGELRKRFFDLLKTEGILEEQVIINTRSLTPEEAIGITKRRDFPIITGKDVMVQAECMGALGQAFTDAPSAFRGTLAEICALDIQGSSHDRGLFIASLNAVMKHLGKVECTVHCRNNGPEQCAVDAAGLIEASYGHPRIGLIGYQPSLLERLSGQFPVRVVDLSPVNIGQQRYGVLVEDGRVDGVSTAVCDWADLVLCTGSTVCNGSIVNFLHLKDKILFYGTTLAGAAALMGLPRICFADRYQ</sequence>
<dbReference type="RefSeq" id="WP_007862316.1">
    <property type="nucleotide sequence ID" value="NZ_KQ235875.1"/>
</dbReference>
<dbReference type="GeneID" id="93165443"/>
<accession>A0A0J9B8S8</accession>
<feature type="transmembrane region" description="Helical" evidence="1">
    <location>
        <begin position="236"/>
        <end position="257"/>
    </location>
</feature>
<evidence type="ECO:0000256" key="1">
    <source>
        <dbReference type="SAM" id="Phobius"/>
    </source>
</evidence>
<keyword evidence="1" id="KW-0472">Membrane</keyword>
<proteinExistence type="predicted"/>
<dbReference type="InterPro" id="IPR007161">
    <property type="entry name" value="DUF364"/>
</dbReference>
<dbReference type="Pfam" id="PF04016">
    <property type="entry name" value="DUF364"/>
    <property type="match status" value="1"/>
</dbReference>
<dbReference type="Proteomes" id="UP000037392">
    <property type="component" value="Unassembled WGS sequence"/>
</dbReference>
<feature type="domain" description="Putative heavy-metal chelation" evidence="2">
    <location>
        <begin position="156"/>
        <end position="232"/>
    </location>
</feature>
<evidence type="ECO:0000259" key="2">
    <source>
        <dbReference type="Pfam" id="PF04016"/>
    </source>
</evidence>
<keyword evidence="1" id="KW-0812">Transmembrane</keyword>
<protein>
    <recommendedName>
        <fullName evidence="2">Putative heavy-metal chelation domain-containing protein</fullName>
    </recommendedName>
</protein>
<reference evidence="3 4" key="1">
    <citation type="submission" date="2011-04" db="EMBL/GenBank/DDBJ databases">
        <title>The Genome Sequence of Clostridium citroniae WAL-19142.</title>
        <authorList>
            <consortium name="The Broad Institute Genome Sequencing Platform"/>
            <person name="Earl A."/>
            <person name="Ward D."/>
            <person name="Feldgarden M."/>
            <person name="Gevers D."/>
            <person name="Warren Y.A."/>
            <person name="Tyrrell K.L."/>
            <person name="Citron D.M."/>
            <person name="Goldstein E.J."/>
            <person name="Daigneault M."/>
            <person name="Allen-Vercoe E."/>
            <person name="Young S.K."/>
            <person name="Zeng Q."/>
            <person name="Gargeya S."/>
            <person name="Fitzgerald M."/>
            <person name="Haas B."/>
            <person name="Abouelleil A."/>
            <person name="Alvarado L."/>
            <person name="Arachchi H.M."/>
            <person name="Berlin A."/>
            <person name="Brown A."/>
            <person name="Chapman S.B."/>
            <person name="Chen Z."/>
            <person name="Dunbar C."/>
            <person name="Freedman E."/>
            <person name="Gearin G."/>
            <person name="Gellesch M."/>
            <person name="Goldberg J."/>
            <person name="Griggs A."/>
            <person name="Gujja S."/>
            <person name="Heilman E.R."/>
            <person name="Heiman D."/>
            <person name="Howarth C."/>
            <person name="Larson L."/>
            <person name="Lui A."/>
            <person name="MacDonald P.J."/>
            <person name="Mehta T."/>
            <person name="Montmayeur A."/>
            <person name="Murphy C."/>
            <person name="Neiman D."/>
            <person name="Pearson M."/>
            <person name="Priest M."/>
            <person name="Roberts A."/>
            <person name="Saif S."/>
            <person name="Shea T."/>
            <person name="Shenoy N."/>
            <person name="Sisk P."/>
            <person name="Stolte C."/>
            <person name="Sykes S."/>
            <person name="White J."/>
            <person name="Yandava C."/>
            <person name="Wortman J."/>
            <person name="Nusbaum C."/>
            <person name="Birren B."/>
        </authorList>
    </citation>
    <scope>NUCLEOTIDE SEQUENCE [LARGE SCALE GENOMIC DNA]</scope>
    <source>
        <strain evidence="3 4">WAL-19142</strain>
    </source>
</reference>
<gene>
    <name evidence="3" type="ORF">HMPREF9470_00704</name>
</gene>
<dbReference type="EMBL" id="ADLK01000078">
    <property type="protein sequence ID" value="KMW08807.1"/>
    <property type="molecule type" value="Genomic_DNA"/>
</dbReference>
<name>A0A0J9B8S8_9FIRM</name>
<evidence type="ECO:0000313" key="3">
    <source>
        <dbReference type="EMBL" id="KMW08807.1"/>
    </source>
</evidence>
<dbReference type="SUPFAM" id="SSF159713">
    <property type="entry name" value="Dhaf3308-like"/>
    <property type="match status" value="1"/>
</dbReference>
<evidence type="ECO:0000313" key="4">
    <source>
        <dbReference type="Proteomes" id="UP000037392"/>
    </source>
</evidence>
<dbReference type="Gene3D" id="3.40.50.11590">
    <property type="match status" value="1"/>
</dbReference>
<keyword evidence="1" id="KW-1133">Transmembrane helix</keyword>
<dbReference type="AlphaFoldDB" id="A0A0J9B8S8"/>
<dbReference type="PATRIC" id="fig|742734.4.peg.750"/>
<organism evidence="3 4">
    <name type="scientific">[Clostridium] citroniae WAL-19142</name>
    <dbReference type="NCBI Taxonomy" id="742734"/>
    <lineage>
        <taxon>Bacteria</taxon>
        <taxon>Bacillati</taxon>
        <taxon>Bacillota</taxon>
        <taxon>Clostridia</taxon>
        <taxon>Lachnospirales</taxon>
        <taxon>Lachnospiraceae</taxon>
        <taxon>Enterocloster</taxon>
    </lineage>
</organism>